<protein>
    <recommendedName>
        <fullName evidence="4">CLASP N-terminal domain-containing protein</fullName>
    </recommendedName>
</protein>
<comment type="caution">
    <text evidence="2">The sequence shown here is derived from an EMBL/GenBank/DDBJ whole genome shotgun (WGS) entry which is preliminary data.</text>
</comment>
<evidence type="ECO:0000313" key="2">
    <source>
        <dbReference type="EMBL" id="KAK2957795.1"/>
    </source>
</evidence>
<name>A0ABQ9Y218_9EUKA</name>
<sequence>MEKETDSLNACIDNCLRDSPDSHSTVEPLQEPFLNFDPNSELSFEDKSAVYNSLVALVKTDYHFNNALQDRAIRFLRIICPKWDKPRVAAKLVTDLVPSSAGSTSGFIASILTLLSSPHSTVVAAALSFLKETKSMTFFGINKSLYEWKKEGPEVVLSGKRMMQALFSECFEDTLEQMTMNNKGGNYGRGVVTKDRDGSIINDTSKPPLSNDSTMISANSPRMLGMR</sequence>
<evidence type="ECO:0008006" key="4">
    <source>
        <dbReference type="Google" id="ProtNLM"/>
    </source>
</evidence>
<keyword evidence="3" id="KW-1185">Reference proteome</keyword>
<organism evidence="2 3">
    <name type="scientific">Blattamonas nauphoetae</name>
    <dbReference type="NCBI Taxonomy" id="2049346"/>
    <lineage>
        <taxon>Eukaryota</taxon>
        <taxon>Metamonada</taxon>
        <taxon>Preaxostyla</taxon>
        <taxon>Oxymonadida</taxon>
        <taxon>Blattamonas</taxon>
    </lineage>
</organism>
<reference evidence="2 3" key="1">
    <citation type="journal article" date="2022" name="bioRxiv">
        <title>Genomics of Preaxostyla Flagellates Illuminates Evolutionary Transitions and the Path Towards Mitochondrial Loss.</title>
        <authorList>
            <person name="Novak L.V.F."/>
            <person name="Treitli S.C."/>
            <person name="Pyrih J."/>
            <person name="Halakuc P."/>
            <person name="Pipaliya S.V."/>
            <person name="Vacek V."/>
            <person name="Brzon O."/>
            <person name="Soukal P."/>
            <person name="Eme L."/>
            <person name="Dacks J.B."/>
            <person name="Karnkowska A."/>
            <person name="Elias M."/>
            <person name="Hampl V."/>
        </authorList>
    </citation>
    <scope>NUCLEOTIDE SEQUENCE [LARGE SCALE GENOMIC DNA]</scope>
    <source>
        <strain evidence="2">NAU3</strain>
        <tissue evidence="2">Gut</tissue>
    </source>
</reference>
<proteinExistence type="predicted"/>
<feature type="compositionally biased region" description="Polar residues" evidence="1">
    <location>
        <begin position="201"/>
        <end position="220"/>
    </location>
</feature>
<evidence type="ECO:0000256" key="1">
    <source>
        <dbReference type="SAM" id="MobiDB-lite"/>
    </source>
</evidence>
<feature type="region of interest" description="Disordered" evidence="1">
    <location>
        <begin position="196"/>
        <end position="227"/>
    </location>
</feature>
<accession>A0ABQ9Y218</accession>
<dbReference type="EMBL" id="JARBJD010000043">
    <property type="protein sequence ID" value="KAK2957795.1"/>
    <property type="molecule type" value="Genomic_DNA"/>
</dbReference>
<gene>
    <name evidence="2" type="ORF">BLNAU_7229</name>
</gene>
<dbReference type="Proteomes" id="UP001281761">
    <property type="component" value="Unassembled WGS sequence"/>
</dbReference>
<evidence type="ECO:0000313" key="3">
    <source>
        <dbReference type="Proteomes" id="UP001281761"/>
    </source>
</evidence>